<dbReference type="PANTHER" id="PTHR34129">
    <property type="entry name" value="BLR1139 PROTEIN"/>
    <property type="match status" value="1"/>
</dbReference>
<organism evidence="2">
    <name type="scientific">Mycobacterium sp. (strain MCS)</name>
    <dbReference type="NCBI Taxonomy" id="164756"/>
    <lineage>
        <taxon>Bacteria</taxon>
        <taxon>Bacillati</taxon>
        <taxon>Actinomycetota</taxon>
        <taxon>Actinomycetes</taxon>
        <taxon>Mycobacteriales</taxon>
        <taxon>Mycobacteriaceae</taxon>
        <taxon>Mycobacterium</taxon>
    </lineage>
</organism>
<evidence type="ECO:0000256" key="1">
    <source>
        <dbReference type="SAM" id="MobiDB-lite"/>
    </source>
</evidence>
<dbReference type="Pfam" id="PF06108">
    <property type="entry name" value="DUF952"/>
    <property type="match status" value="1"/>
</dbReference>
<dbReference type="Gene3D" id="3.20.170.20">
    <property type="entry name" value="Protein of unknown function DUF952"/>
    <property type="match status" value="1"/>
</dbReference>
<name>A0A5Q5BJ86_MYCSS</name>
<proteinExistence type="predicted"/>
<gene>
    <name evidence="2" type="ordered locus">Mmcs_2182</name>
</gene>
<accession>A0A5Q5BJ86</accession>
<reference evidence="2" key="1">
    <citation type="submission" date="2006-06" db="EMBL/GenBank/DDBJ databases">
        <title>Complete sequence of chromosome of Mycobacterium sp. MCS.</title>
        <authorList>
            <consortium name="US DOE Joint Genome Institute"/>
            <person name="Copeland A."/>
            <person name="Lucas S."/>
            <person name="Lapidus A."/>
            <person name="Barry K."/>
            <person name="Detter J.C."/>
            <person name="Glavina del Rio T."/>
            <person name="Hammon N."/>
            <person name="Israni S."/>
            <person name="Dalin E."/>
            <person name="Tice H."/>
            <person name="Pitluck S."/>
            <person name="Martinez M."/>
            <person name="Schmutz J."/>
            <person name="Larimer F."/>
            <person name="Land M."/>
            <person name="Hauser L."/>
            <person name="Kyrpides N."/>
            <person name="Kim E."/>
            <person name="Miller C.D."/>
            <person name="Hughes J.E."/>
            <person name="Anderson A.J."/>
            <person name="Sims R.C."/>
            <person name="Richardson P."/>
        </authorList>
    </citation>
    <scope>NUCLEOTIDE SEQUENCE [LARGE SCALE GENOMIC DNA]</scope>
    <source>
        <strain evidence="2">MCS</strain>
    </source>
</reference>
<dbReference type="AlphaFoldDB" id="A0A5Q5BJ86"/>
<dbReference type="InterPro" id="IPR009297">
    <property type="entry name" value="DUF952"/>
</dbReference>
<protein>
    <recommendedName>
        <fullName evidence="3">DUF952 domain-containing protein</fullName>
    </recommendedName>
</protein>
<evidence type="ECO:0000313" key="2">
    <source>
        <dbReference type="EMBL" id="ABG08290.1"/>
    </source>
</evidence>
<feature type="region of interest" description="Disordered" evidence="1">
    <location>
        <begin position="1"/>
        <end position="21"/>
    </location>
</feature>
<dbReference type="EMBL" id="CP000384">
    <property type="protein sequence ID" value="ABG08290.1"/>
    <property type="molecule type" value="Genomic_DNA"/>
</dbReference>
<feature type="region of interest" description="Disordered" evidence="1">
    <location>
        <begin position="123"/>
        <end position="142"/>
    </location>
</feature>
<dbReference type="PANTHER" id="PTHR34129:SF1">
    <property type="entry name" value="DUF952 DOMAIN-CONTAINING PROTEIN"/>
    <property type="match status" value="1"/>
</dbReference>
<dbReference type="KEGG" id="mmc:Mmcs_2182"/>
<dbReference type="SUPFAM" id="SSF56399">
    <property type="entry name" value="ADP-ribosylation"/>
    <property type="match status" value="1"/>
</dbReference>
<evidence type="ECO:0008006" key="3">
    <source>
        <dbReference type="Google" id="ProtNLM"/>
    </source>
</evidence>
<sequence length="142" mass="15738">MCRVSRQAGLPDRQARRMYPHSTPKPPVLLHLCSAAEWQAISAEGEHRPDSLGSVGFVHLSTPEQVHLPANRLFAGRTDLVLLHIDPARLTDPVRWEPGLPTDPEAMVFPHLYGPLPAEAVRDVTPYRPGPDGRFAPFDQPT</sequence>